<comment type="caution">
    <text evidence="2">The sequence shown here is derived from an EMBL/GenBank/DDBJ whole genome shotgun (WGS) entry which is preliminary data.</text>
</comment>
<feature type="compositionally biased region" description="Basic and acidic residues" evidence="1">
    <location>
        <begin position="67"/>
        <end position="84"/>
    </location>
</feature>
<dbReference type="AlphaFoldDB" id="A0A5C5GAY6"/>
<evidence type="ECO:0000313" key="3">
    <source>
        <dbReference type="Proteomes" id="UP000314011"/>
    </source>
</evidence>
<organism evidence="2 3">
    <name type="scientific">Pelagovum pacificum</name>
    <dbReference type="NCBI Taxonomy" id="2588711"/>
    <lineage>
        <taxon>Bacteria</taxon>
        <taxon>Pseudomonadati</taxon>
        <taxon>Pseudomonadota</taxon>
        <taxon>Alphaproteobacteria</taxon>
        <taxon>Rhodobacterales</taxon>
        <taxon>Paracoccaceae</taxon>
        <taxon>Pelagovum</taxon>
    </lineage>
</organism>
<gene>
    <name evidence="2" type="ORF">FHY64_01275</name>
</gene>
<name>A0A5C5GAY6_9RHOB</name>
<dbReference type="OrthoDB" id="7864219at2"/>
<dbReference type="EMBL" id="VFFF01000001">
    <property type="protein sequence ID" value="TNY31965.1"/>
    <property type="molecule type" value="Genomic_DNA"/>
</dbReference>
<dbReference type="Proteomes" id="UP000314011">
    <property type="component" value="Unassembled WGS sequence"/>
</dbReference>
<evidence type="ECO:0000313" key="2">
    <source>
        <dbReference type="EMBL" id="TNY31965.1"/>
    </source>
</evidence>
<keyword evidence="3" id="KW-1185">Reference proteome</keyword>
<dbReference type="RefSeq" id="WP_140192646.1">
    <property type="nucleotide sequence ID" value="NZ_CP065915.1"/>
</dbReference>
<feature type="region of interest" description="Disordered" evidence="1">
    <location>
        <begin position="63"/>
        <end position="84"/>
    </location>
</feature>
<evidence type="ECO:0000256" key="1">
    <source>
        <dbReference type="SAM" id="MobiDB-lite"/>
    </source>
</evidence>
<proteinExistence type="predicted"/>
<protein>
    <submittedName>
        <fullName evidence="2">Uncharacterized protein</fullName>
    </submittedName>
</protein>
<reference evidence="2 3" key="1">
    <citation type="submission" date="2019-06" db="EMBL/GenBank/DDBJ databases">
        <title>Genome of new Rhodobacteraceae sp. SM1903.</title>
        <authorList>
            <person name="Ren X."/>
        </authorList>
    </citation>
    <scope>NUCLEOTIDE SEQUENCE [LARGE SCALE GENOMIC DNA]</scope>
    <source>
        <strain evidence="2 3">SM1903</strain>
    </source>
</reference>
<accession>A0A5C5GAY6</accession>
<sequence>MDVLGRDSIREGYRVATGGGAGRIVGLIPDHVISQTVALTGGHGHQTAYEWLAARSRTIEQSLQSLRDGHRPRPPFDRMELVEE</sequence>